<feature type="active site" evidence="5">
    <location>
        <position position="351"/>
    </location>
</feature>
<evidence type="ECO:0000256" key="3">
    <source>
        <dbReference type="ARBA" id="ARBA00022801"/>
    </source>
</evidence>
<evidence type="ECO:0000256" key="5">
    <source>
        <dbReference type="PROSITE-ProRule" id="PRU00239"/>
    </source>
</evidence>
<dbReference type="Proteomes" id="UP000750711">
    <property type="component" value="Unassembled WGS sequence"/>
</dbReference>
<dbReference type="InterPro" id="IPR022682">
    <property type="entry name" value="Calpain_domain_III"/>
</dbReference>
<dbReference type="SUPFAM" id="SSF49758">
    <property type="entry name" value="Calpain large subunit, middle domain (domain III)"/>
    <property type="match status" value="2"/>
</dbReference>
<keyword evidence="8" id="KW-1185">Reference proteome</keyword>
<accession>A0A9P8LAD6</accession>
<evidence type="ECO:0000259" key="6">
    <source>
        <dbReference type="PROSITE" id="PS50203"/>
    </source>
</evidence>
<organism evidence="7 8">
    <name type="scientific">Trichoglossum hirsutum</name>
    <dbReference type="NCBI Taxonomy" id="265104"/>
    <lineage>
        <taxon>Eukaryota</taxon>
        <taxon>Fungi</taxon>
        <taxon>Dikarya</taxon>
        <taxon>Ascomycota</taxon>
        <taxon>Pezizomycotina</taxon>
        <taxon>Geoglossomycetes</taxon>
        <taxon>Geoglossales</taxon>
        <taxon>Geoglossaceae</taxon>
        <taxon>Trichoglossum</taxon>
    </lineage>
</organism>
<keyword evidence="2 5" id="KW-0645">Protease</keyword>
<dbReference type="PANTHER" id="PTHR46143">
    <property type="entry name" value="CALPAIN-7"/>
    <property type="match status" value="1"/>
</dbReference>
<dbReference type="InterPro" id="IPR036213">
    <property type="entry name" value="Calpain_III_sf"/>
</dbReference>
<dbReference type="CDD" id="cd00044">
    <property type="entry name" value="CysPc"/>
    <property type="match status" value="1"/>
</dbReference>
<feature type="domain" description="Calpain catalytic" evidence="6">
    <location>
        <begin position="96"/>
        <end position="440"/>
    </location>
</feature>
<dbReference type="PROSITE" id="PS50203">
    <property type="entry name" value="CALPAIN_CAT"/>
    <property type="match status" value="1"/>
</dbReference>
<comment type="caution">
    <text evidence="7">The sequence shown here is derived from an EMBL/GenBank/DDBJ whole genome shotgun (WGS) entry which is preliminary data.</text>
</comment>
<reference evidence="7" key="1">
    <citation type="submission" date="2021-03" db="EMBL/GenBank/DDBJ databases">
        <title>Comparative genomics and phylogenomic investigation of the class Geoglossomycetes provide insights into ecological specialization and systematics.</title>
        <authorList>
            <person name="Melie T."/>
            <person name="Pirro S."/>
            <person name="Miller A.N."/>
            <person name="Quandt A."/>
        </authorList>
    </citation>
    <scope>NUCLEOTIDE SEQUENCE</scope>
    <source>
        <strain evidence="7">CAQ_001_2017</strain>
    </source>
</reference>
<comment type="similarity">
    <text evidence="1">Belongs to the peptidase C2 family. PalB/RIM13 subfamily.</text>
</comment>
<name>A0A9P8LAD6_9PEZI</name>
<dbReference type="InterPro" id="IPR022683">
    <property type="entry name" value="Calpain_III"/>
</dbReference>
<dbReference type="Gene3D" id="3.90.70.10">
    <property type="entry name" value="Cysteine proteinases"/>
    <property type="match status" value="1"/>
</dbReference>
<dbReference type="InterPro" id="IPR051297">
    <property type="entry name" value="PalB/RIM13"/>
</dbReference>
<dbReference type="GO" id="GO:0004198">
    <property type="term" value="F:calcium-dependent cysteine-type endopeptidase activity"/>
    <property type="evidence" value="ECO:0007669"/>
    <property type="project" value="InterPro"/>
</dbReference>
<dbReference type="Gene3D" id="2.60.120.380">
    <property type="match status" value="1"/>
</dbReference>
<dbReference type="SUPFAM" id="SSF54001">
    <property type="entry name" value="Cysteine proteinases"/>
    <property type="match status" value="1"/>
</dbReference>
<evidence type="ECO:0000256" key="2">
    <source>
        <dbReference type="ARBA" id="ARBA00022670"/>
    </source>
</evidence>
<dbReference type="PANTHER" id="PTHR46143:SF1">
    <property type="entry name" value="CALPAIN-7"/>
    <property type="match status" value="1"/>
</dbReference>
<sequence length="854" mass="93795">MQAMEVAAGNHERDRIKGKCQMLLRTAESLKRADARQQAEASARALKGPVSSRTLTTKEQIILLEGSKLNGFIFQPWDSDPDPEEFNLRDEEGLFTYGSPSRPARALSNPYSDTAELGLSKRQLKVFDGWKRPSEMFPLLEGDATGGPTMSHDTMIDLAQDITADCSVVASLCALAARVERGHPKVSSGSRPPVLRSNDALKLLGSVIFPYDQSKKVPLISASGKYTFKLYFNGCFRKVVIDDRLPRSCTARLLHVIDRNNPRLLWPALLEKAYLKVRGGYDFPGSNSGTDLGLLTGWIPEQVFLQSDDIVPAQLWQRIYRSFNYGDVMVTLGTGRLTSREEAELGLAGEHDYAVLNMKAIGDHCLLLVKNPWSEGTVWKGTTYESNILEASDEEESGRSWTKGLREALPGTDKPTPGTFWIDLNNVMQHFESIYLNWNPGFFSHRQDLHFKWDLTSACPSASCFRRNPQYSVRSNAGGVVWVLLNRHFKVNESRLGVARSDEANAARPKCGFISMYAFASDGCRVFLSDGAVHRGPYVDSPQTLLQLELPPNATHTIVASQQNLRPSLYAFSLSFFSRSTLNVLPATDPYPHNIILHSAWTLATAGGNATSASYPQNPQFALHLSHPSALYLLLETANPDLSIHVKLVWANGQRVASITTRDIVGESGEYRRGCALAELHNVAPGAYTIVCSTFEPMQLGKFTLRVGTHVPNATVVPIPAEAAGRLSTMLAPARFKAGTSKLLVPLRAPSLTRLKIIARYPPRTTGARTPLKLSIELAQGLSKSVLAVSSGGEFSDAPMGVRTDDLDVEPAMEDRGGVWIVLEKLGLGDGGEIQVEILSDERVLVGEWCIGED</sequence>
<dbReference type="Pfam" id="PF25435">
    <property type="entry name" value="PalB_C"/>
    <property type="match status" value="1"/>
</dbReference>
<dbReference type="GO" id="GO:0006508">
    <property type="term" value="P:proteolysis"/>
    <property type="evidence" value="ECO:0007669"/>
    <property type="project" value="UniProtKB-KW"/>
</dbReference>
<keyword evidence="4 5" id="KW-0788">Thiol protease</keyword>
<feature type="active site" evidence="5">
    <location>
        <position position="371"/>
    </location>
</feature>
<gene>
    <name evidence="7" type="ORF">GP486_004710</name>
</gene>
<dbReference type="InterPro" id="IPR038765">
    <property type="entry name" value="Papain-like_cys_pep_sf"/>
</dbReference>
<evidence type="ECO:0000313" key="8">
    <source>
        <dbReference type="Proteomes" id="UP000750711"/>
    </source>
</evidence>
<evidence type="ECO:0000256" key="1">
    <source>
        <dbReference type="ARBA" id="ARBA00010193"/>
    </source>
</evidence>
<evidence type="ECO:0000256" key="4">
    <source>
        <dbReference type="ARBA" id="ARBA00022807"/>
    </source>
</evidence>
<proteinExistence type="inferred from homology"/>
<dbReference type="EMBL" id="JAGHQM010000785">
    <property type="protein sequence ID" value="KAH0558636.1"/>
    <property type="molecule type" value="Genomic_DNA"/>
</dbReference>
<dbReference type="SMART" id="SM00230">
    <property type="entry name" value="CysPc"/>
    <property type="match status" value="1"/>
</dbReference>
<protein>
    <recommendedName>
        <fullName evidence="6">Calpain catalytic domain-containing protein</fullName>
    </recommendedName>
</protein>
<dbReference type="SMART" id="SM00720">
    <property type="entry name" value="calpain_III"/>
    <property type="match status" value="1"/>
</dbReference>
<dbReference type="AlphaFoldDB" id="A0A9P8LAD6"/>
<keyword evidence="3 5" id="KW-0378">Hydrolase</keyword>
<dbReference type="Pfam" id="PF00648">
    <property type="entry name" value="Peptidase_C2"/>
    <property type="match status" value="1"/>
</dbReference>
<evidence type="ECO:0000313" key="7">
    <source>
        <dbReference type="EMBL" id="KAH0558636.1"/>
    </source>
</evidence>
<dbReference type="InterPro" id="IPR001300">
    <property type="entry name" value="Peptidase_C2_calpain_cat"/>
</dbReference>
<feature type="active site" evidence="5">
    <location>
        <position position="166"/>
    </location>
</feature>
<dbReference type="Pfam" id="PF01067">
    <property type="entry name" value="Calpain_III"/>
    <property type="match status" value="1"/>
</dbReference>